<reference evidence="2 3" key="1">
    <citation type="journal article" date="2015" name="Genome Biol. Evol.">
        <title>Phylogenomic analyses indicate that early fungi evolved digesting cell walls of algal ancestors of land plants.</title>
        <authorList>
            <person name="Chang Y."/>
            <person name="Wang S."/>
            <person name="Sekimoto S."/>
            <person name="Aerts A.L."/>
            <person name="Choi C."/>
            <person name="Clum A."/>
            <person name="LaButti K.M."/>
            <person name="Lindquist E.A."/>
            <person name="Yee Ngan C."/>
            <person name="Ohm R.A."/>
            <person name="Salamov A.A."/>
            <person name="Grigoriev I.V."/>
            <person name="Spatafora J.W."/>
            <person name="Berbee M.L."/>
        </authorList>
    </citation>
    <scope>NUCLEOTIDE SEQUENCE [LARGE SCALE GENOMIC DNA]</scope>
    <source>
        <strain evidence="2 3">JEL478</strain>
    </source>
</reference>
<protein>
    <recommendedName>
        <fullName evidence="4">Cullin N-terminal domain-containing protein</fullName>
    </recommendedName>
</protein>
<dbReference type="AlphaFoldDB" id="A0A139ATH4"/>
<evidence type="ECO:0000256" key="1">
    <source>
        <dbReference type="SAM" id="MobiDB-lite"/>
    </source>
</evidence>
<dbReference type="SUPFAM" id="SSF74788">
    <property type="entry name" value="Cullin repeat-like"/>
    <property type="match status" value="1"/>
</dbReference>
<dbReference type="OrthoDB" id="2115639at2759"/>
<sequence length="181" mass="20162">MHTLRGRDHGNQRDNTRSHLSTHQELRRMLHSPALVPNLPYPVPSMAEPTALESLWPPLAKFLDVIFCPQGLDRARMSVFSHEELYRSVYTICLRGNRHDLLDRLLSFAEIAFAQTERDINAAFEENGVNSGGLGEGGIGEVAGKWLTRFGRALTDATKATESAIHVFAYLVSSFENTVGI</sequence>
<proteinExistence type="predicted"/>
<accession>A0A139ATH4</accession>
<feature type="region of interest" description="Disordered" evidence="1">
    <location>
        <begin position="1"/>
        <end position="24"/>
    </location>
</feature>
<organism evidence="2 3">
    <name type="scientific">Gonapodya prolifera (strain JEL478)</name>
    <name type="common">Monoblepharis prolifera</name>
    <dbReference type="NCBI Taxonomy" id="1344416"/>
    <lineage>
        <taxon>Eukaryota</taxon>
        <taxon>Fungi</taxon>
        <taxon>Fungi incertae sedis</taxon>
        <taxon>Chytridiomycota</taxon>
        <taxon>Chytridiomycota incertae sedis</taxon>
        <taxon>Monoblepharidomycetes</taxon>
        <taxon>Monoblepharidales</taxon>
        <taxon>Gonapodyaceae</taxon>
        <taxon>Gonapodya</taxon>
    </lineage>
</organism>
<evidence type="ECO:0000313" key="3">
    <source>
        <dbReference type="Proteomes" id="UP000070544"/>
    </source>
</evidence>
<dbReference type="Proteomes" id="UP000070544">
    <property type="component" value="Unassembled WGS sequence"/>
</dbReference>
<evidence type="ECO:0008006" key="4">
    <source>
        <dbReference type="Google" id="ProtNLM"/>
    </source>
</evidence>
<gene>
    <name evidence="2" type="ORF">M427DRAFT_430194</name>
</gene>
<dbReference type="Gene3D" id="1.20.1310.10">
    <property type="entry name" value="Cullin Repeats"/>
    <property type="match status" value="1"/>
</dbReference>
<evidence type="ECO:0000313" key="2">
    <source>
        <dbReference type="EMBL" id="KXS19795.1"/>
    </source>
</evidence>
<name>A0A139ATH4_GONPJ</name>
<dbReference type="EMBL" id="KQ965737">
    <property type="protein sequence ID" value="KXS19795.1"/>
    <property type="molecule type" value="Genomic_DNA"/>
</dbReference>
<dbReference type="InterPro" id="IPR016159">
    <property type="entry name" value="Cullin_repeat-like_dom_sf"/>
</dbReference>
<keyword evidence="3" id="KW-1185">Reference proteome</keyword>